<proteinExistence type="predicted"/>
<evidence type="ECO:0000313" key="1">
    <source>
        <dbReference type="EMBL" id="MBD2505387.1"/>
    </source>
</evidence>
<name>A0ABR8DGR8_9NOST</name>
<evidence type="ECO:0000313" key="2">
    <source>
        <dbReference type="Proteomes" id="UP000661112"/>
    </source>
</evidence>
<evidence type="ECO:0008006" key="3">
    <source>
        <dbReference type="Google" id="ProtNLM"/>
    </source>
</evidence>
<reference evidence="1 2" key="1">
    <citation type="journal article" date="2020" name="ISME J.">
        <title>Comparative genomics reveals insights into cyanobacterial evolution and habitat adaptation.</title>
        <authorList>
            <person name="Chen M.Y."/>
            <person name="Teng W.K."/>
            <person name="Zhao L."/>
            <person name="Hu C.X."/>
            <person name="Zhou Y.K."/>
            <person name="Han B.P."/>
            <person name="Song L.R."/>
            <person name="Shu W.S."/>
        </authorList>
    </citation>
    <scope>NUCLEOTIDE SEQUENCE [LARGE SCALE GENOMIC DNA]</scope>
    <source>
        <strain evidence="1 2">FACHB-119</strain>
    </source>
</reference>
<organism evidence="1 2">
    <name type="scientific">Anabaena azotica FACHB-119</name>
    <dbReference type="NCBI Taxonomy" id="947527"/>
    <lineage>
        <taxon>Bacteria</taxon>
        <taxon>Bacillati</taxon>
        <taxon>Cyanobacteriota</taxon>
        <taxon>Cyanophyceae</taxon>
        <taxon>Nostocales</taxon>
        <taxon>Nostocaceae</taxon>
        <taxon>Anabaena</taxon>
        <taxon>Anabaena azotica</taxon>
    </lineage>
</organism>
<comment type="caution">
    <text evidence="1">The sequence shown here is derived from an EMBL/GenBank/DDBJ whole genome shotgun (WGS) entry which is preliminary data.</text>
</comment>
<sequence>MTNENTCSDNNSENSHVITFISDMSLKSHLVFSQWSNYSPVHIYSAFYFANMSKHLEEKYQTECVTRQQKDKITIKDKYVNQHRACVTSAIFASVAFLEATINELFSEIVEFPDGYYANQLDSDTKSKMKKLWTEEDISYERTLEKFHKVLSVAGKQALDKGSSPYQDINFLIKIRNVLMHYKPQMIIQSSDFEPIPITKKFNELNFHALESANKFPQNPLFEEYSPYFPDRCLGYGCAQWAANSSVKFVKKFYNTLGVEPHPALDTYGNIADFSGIICP</sequence>
<gene>
    <name evidence="1" type="ORF">H6G83_33135</name>
</gene>
<dbReference type="RefSeq" id="WP_190480143.1">
    <property type="nucleotide sequence ID" value="NZ_JACJSG010000083.1"/>
</dbReference>
<keyword evidence="2" id="KW-1185">Reference proteome</keyword>
<protein>
    <recommendedName>
        <fullName evidence="3">RiboL-PSP-HEPN domain-containing protein</fullName>
    </recommendedName>
</protein>
<accession>A0ABR8DGR8</accession>
<dbReference type="Proteomes" id="UP000661112">
    <property type="component" value="Unassembled WGS sequence"/>
</dbReference>
<dbReference type="EMBL" id="JACJSG010000083">
    <property type="protein sequence ID" value="MBD2505387.1"/>
    <property type="molecule type" value="Genomic_DNA"/>
</dbReference>